<proteinExistence type="predicted"/>
<accession>X8CKE0</accession>
<name>X8CKE0_MYCXE</name>
<dbReference type="PATRIC" id="fig|1299334.3.peg.2969"/>
<comment type="caution">
    <text evidence="1">The sequence shown here is derived from an EMBL/GenBank/DDBJ whole genome shotgun (WGS) entry which is preliminary data.</text>
</comment>
<gene>
    <name evidence="1" type="primary">rmlB</name>
    <name evidence="1" type="ORF">I553_8886</name>
</gene>
<evidence type="ECO:0000313" key="1">
    <source>
        <dbReference type="EMBL" id="EUA56832.1"/>
    </source>
</evidence>
<sequence>MRFFTGDVSHAQTGMLYCGYFNRGKSCIWPPKRVPPSR</sequence>
<protein>
    <submittedName>
        <fullName evidence="1">RmlB domain protein</fullName>
    </submittedName>
</protein>
<dbReference type="EMBL" id="JAOB01000029">
    <property type="protein sequence ID" value="EUA56832.1"/>
    <property type="molecule type" value="Genomic_DNA"/>
</dbReference>
<organism evidence="1">
    <name type="scientific">Mycobacterium xenopi 4042</name>
    <dbReference type="NCBI Taxonomy" id="1299334"/>
    <lineage>
        <taxon>Bacteria</taxon>
        <taxon>Bacillati</taxon>
        <taxon>Actinomycetota</taxon>
        <taxon>Actinomycetes</taxon>
        <taxon>Mycobacteriales</taxon>
        <taxon>Mycobacteriaceae</taxon>
        <taxon>Mycobacterium</taxon>
    </lineage>
</organism>
<reference evidence="1" key="1">
    <citation type="submission" date="2014-01" db="EMBL/GenBank/DDBJ databases">
        <authorList>
            <person name="Brown-Elliot B."/>
            <person name="Wallace R."/>
            <person name="Lenaerts A."/>
            <person name="Ordway D."/>
            <person name="DeGroote M.A."/>
            <person name="Parker T."/>
            <person name="Sizemore C."/>
            <person name="Tallon L.J."/>
            <person name="Sadzewicz L.K."/>
            <person name="Sengamalay N."/>
            <person name="Fraser C.M."/>
            <person name="Hine E."/>
            <person name="Shefchek K.A."/>
            <person name="Das S.P."/>
            <person name="Tettelin H."/>
        </authorList>
    </citation>
    <scope>NUCLEOTIDE SEQUENCE [LARGE SCALE GENOMIC DNA]</scope>
    <source>
        <strain evidence="1">4042</strain>
    </source>
</reference>
<dbReference type="AlphaFoldDB" id="X8CKE0"/>